<dbReference type="GO" id="GO:0017108">
    <property type="term" value="F:5'-flap endonuclease activity"/>
    <property type="evidence" value="ECO:0007669"/>
    <property type="project" value="InterPro"/>
</dbReference>
<comment type="similarity">
    <text evidence="8">Belongs to the SLX1 family.</text>
</comment>
<dbReference type="PANTHER" id="PTHR20208:SF10">
    <property type="entry name" value="STRUCTURE-SPECIFIC ENDONUCLEASE SUBUNIT SLX1"/>
    <property type="match status" value="1"/>
</dbReference>
<keyword evidence="5 8" id="KW-0233">DNA recombination</keyword>
<dbReference type="GO" id="GO:0000724">
    <property type="term" value="P:double-strand break repair via homologous recombination"/>
    <property type="evidence" value="ECO:0007669"/>
    <property type="project" value="TreeGrafter"/>
</dbReference>
<feature type="region of interest" description="Disordered" evidence="9">
    <location>
        <begin position="28"/>
        <end position="52"/>
    </location>
</feature>
<evidence type="ECO:0000313" key="12">
    <source>
        <dbReference type="Proteomes" id="UP000240493"/>
    </source>
</evidence>
<dbReference type="GO" id="GO:0033557">
    <property type="term" value="C:Slx1-Slx4 complex"/>
    <property type="evidence" value="ECO:0007669"/>
    <property type="project" value="UniProtKB-UniRule"/>
</dbReference>
<dbReference type="STRING" id="1042311.A0A2T3ZCG8"/>
<sequence length="307" mass="34144">MSSLAKPLPALYAVYVLRSTVRSKSIYVGSTPNPPRRLKQHNGEAKGGAVRTSRESLRPWEMIVLVTGFPSSVAALKFEWALNNPHLTLHIPKEDRITVATRRKKNGMPARSPHALDSIIPNLHLLTSVPSFARWPLNVHFFSKDAHEAWVDRLITSKTPARAGLEVFSDLGASADDQSTTSRGIHSLPLDYWPMKEYIEKAHNTVLFEKQGQCIHCHEGMESDQGLYAMCPNDGCEAMGHLDCWSKRALASDDDPTAILPNSCECPSCGGKIRWGDMIKELSLRTRGPGEVEKLLRKKKRLAAKES</sequence>
<dbReference type="InterPro" id="IPR027520">
    <property type="entry name" value="Slx1"/>
</dbReference>
<dbReference type="Proteomes" id="UP000240493">
    <property type="component" value="Unassembled WGS sequence"/>
</dbReference>
<dbReference type="PANTHER" id="PTHR20208">
    <property type="entry name" value="STRUCTURE-SPECIFIC ENDONUCLEASE SUBUNIT SLX1"/>
    <property type="match status" value="1"/>
</dbReference>
<dbReference type="OrthoDB" id="24645at2759"/>
<protein>
    <recommendedName>
        <fullName evidence="10">GIY-YIG domain-containing protein</fullName>
    </recommendedName>
</protein>
<keyword evidence="4 8" id="KW-0378">Hydrolase</keyword>
<comment type="cofactor">
    <cofactor evidence="8">
        <name>a divalent metal cation</name>
        <dbReference type="ChEBI" id="CHEBI:60240"/>
    </cofactor>
</comment>
<gene>
    <name evidence="11" type="ORF">M441DRAFT_165750</name>
</gene>
<evidence type="ECO:0000256" key="8">
    <source>
        <dbReference type="HAMAP-Rule" id="MF_03100"/>
    </source>
</evidence>
<evidence type="ECO:0000256" key="6">
    <source>
        <dbReference type="ARBA" id="ARBA00023204"/>
    </source>
</evidence>
<feature type="domain" description="GIY-YIG" evidence="10">
    <location>
        <begin position="10"/>
        <end position="92"/>
    </location>
</feature>
<evidence type="ECO:0000313" key="11">
    <source>
        <dbReference type="EMBL" id="PTB42470.1"/>
    </source>
</evidence>
<comment type="caution">
    <text evidence="8">Lacks conserved residue(s) required for the propagation of feature annotation.</text>
</comment>
<dbReference type="Gene3D" id="3.30.40.10">
    <property type="entry name" value="Zinc/RING finger domain, C3HC4 (zinc finger)"/>
    <property type="match status" value="1"/>
</dbReference>
<accession>A0A2T3ZCG8</accession>
<dbReference type="InterPro" id="IPR048749">
    <property type="entry name" value="SLX1_C"/>
</dbReference>
<evidence type="ECO:0000259" key="10">
    <source>
        <dbReference type="PROSITE" id="PS50164"/>
    </source>
</evidence>
<organism evidence="11 12">
    <name type="scientific">Trichoderma asperellum (strain ATCC 204424 / CBS 433.97 / NBRC 101777)</name>
    <dbReference type="NCBI Taxonomy" id="1042311"/>
    <lineage>
        <taxon>Eukaryota</taxon>
        <taxon>Fungi</taxon>
        <taxon>Dikarya</taxon>
        <taxon>Ascomycota</taxon>
        <taxon>Pezizomycotina</taxon>
        <taxon>Sordariomycetes</taxon>
        <taxon>Hypocreomycetidae</taxon>
        <taxon>Hypocreales</taxon>
        <taxon>Hypocreaceae</taxon>
        <taxon>Trichoderma</taxon>
    </lineage>
</organism>
<dbReference type="GO" id="GO:0008821">
    <property type="term" value="F:crossover junction DNA endonuclease activity"/>
    <property type="evidence" value="ECO:0007669"/>
    <property type="project" value="TreeGrafter"/>
</dbReference>
<dbReference type="Pfam" id="PF01541">
    <property type="entry name" value="GIY-YIG"/>
    <property type="match status" value="1"/>
</dbReference>
<keyword evidence="3 8" id="KW-0227">DNA damage</keyword>
<comment type="function">
    <text evidence="8">Catalytic subunit of the SLX1-SLX4 structure-specific endonuclease that resolves DNA secondary structures generated during DNA repair and recombination. Has endonuclease activity towards branched DNA substrates, introducing single-strand cuts in duplex DNA close to junctions with ss-DNA.</text>
</comment>
<keyword evidence="6 8" id="KW-0234">DNA repair</keyword>
<dbReference type="SUPFAM" id="SSF82771">
    <property type="entry name" value="GIY-YIG endonuclease"/>
    <property type="match status" value="1"/>
</dbReference>
<dbReference type="HAMAP" id="MF_03100">
    <property type="entry name" value="Endonuc_su_Slx1"/>
    <property type="match status" value="1"/>
</dbReference>
<dbReference type="CDD" id="cd10455">
    <property type="entry name" value="GIY-YIG_SLX1"/>
    <property type="match status" value="1"/>
</dbReference>
<evidence type="ECO:0000256" key="2">
    <source>
        <dbReference type="ARBA" id="ARBA00022759"/>
    </source>
</evidence>
<name>A0A2T3ZCG8_TRIA4</name>
<dbReference type="Pfam" id="PF21202">
    <property type="entry name" value="SLX1_C"/>
    <property type="match status" value="1"/>
</dbReference>
<evidence type="ECO:0000256" key="9">
    <source>
        <dbReference type="SAM" id="MobiDB-lite"/>
    </source>
</evidence>
<evidence type="ECO:0000256" key="3">
    <source>
        <dbReference type="ARBA" id="ARBA00022763"/>
    </source>
</evidence>
<reference evidence="11 12" key="1">
    <citation type="submission" date="2016-07" db="EMBL/GenBank/DDBJ databases">
        <title>Multiple horizontal gene transfer events from other fungi enriched the ability of initially mycotrophic Trichoderma (Ascomycota) to feed on dead plant biomass.</title>
        <authorList>
            <consortium name="DOE Joint Genome Institute"/>
            <person name="Aerts A."/>
            <person name="Atanasova L."/>
            <person name="Chenthamara K."/>
            <person name="Zhang J."/>
            <person name="Grujic M."/>
            <person name="Henrissat B."/>
            <person name="Kuo A."/>
            <person name="Salamov A."/>
            <person name="Lipzen A."/>
            <person name="Labutti K."/>
            <person name="Barry K."/>
            <person name="Miao Y."/>
            <person name="Rahimi M.J."/>
            <person name="Shen Q."/>
            <person name="Grigoriev I.V."/>
            <person name="Kubicek C.P."/>
            <person name="Druzhinina I.S."/>
        </authorList>
    </citation>
    <scope>NUCLEOTIDE SEQUENCE [LARGE SCALE GENOMIC DNA]</scope>
    <source>
        <strain evidence="11 12">CBS 433.97</strain>
    </source>
</reference>
<keyword evidence="12" id="KW-1185">Reference proteome</keyword>
<dbReference type="AlphaFoldDB" id="A0A2T3ZCG8"/>
<keyword evidence="1 8" id="KW-0540">Nuclease</keyword>
<dbReference type="InterPro" id="IPR035901">
    <property type="entry name" value="GIY-YIG_endonuc_sf"/>
</dbReference>
<comment type="subcellular location">
    <subcellularLocation>
        <location evidence="8">Nucleus</location>
    </subcellularLocation>
</comment>
<keyword evidence="7 8" id="KW-0539">Nucleus</keyword>
<dbReference type="InterPro" id="IPR000305">
    <property type="entry name" value="GIY-YIG_endonuc"/>
</dbReference>
<evidence type="ECO:0000256" key="5">
    <source>
        <dbReference type="ARBA" id="ARBA00023172"/>
    </source>
</evidence>
<dbReference type="InterPro" id="IPR013083">
    <property type="entry name" value="Znf_RING/FYVE/PHD"/>
</dbReference>
<proteinExistence type="inferred from homology"/>
<dbReference type="InterPro" id="IPR050381">
    <property type="entry name" value="SLX1_endonuclease"/>
</dbReference>
<evidence type="ECO:0000256" key="7">
    <source>
        <dbReference type="ARBA" id="ARBA00023242"/>
    </source>
</evidence>
<evidence type="ECO:0000256" key="1">
    <source>
        <dbReference type="ARBA" id="ARBA00022722"/>
    </source>
</evidence>
<dbReference type="EMBL" id="KZ679260">
    <property type="protein sequence ID" value="PTB42470.1"/>
    <property type="molecule type" value="Genomic_DNA"/>
</dbReference>
<comment type="subunit">
    <text evidence="8">Forms a heterodimer with SLX4.</text>
</comment>
<dbReference type="Gene3D" id="3.40.1440.10">
    <property type="entry name" value="GIY-YIG endonuclease"/>
    <property type="match status" value="1"/>
</dbReference>
<dbReference type="PROSITE" id="PS50164">
    <property type="entry name" value="GIY_YIG"/>
    <property type="match status" value="1"/>
</dbReference>
<evidence type="ECO:0000256" key="4">
    <source>
        <dbReference type="ARBA" id="ARBA00022801"/>
    </source>
</evidence>
<keyword evidence="2 8" id="KW-0255">Endonuclease</keyword>